<dbReference type="GeneID" id="72001597"/>
<reference evidence="2 3" key="1">
    <citation type="journal article" date="2021" name="Environ. Microbiol.">
        <title>Gene family expansions and transcriptome signatures uncover fungal adaptations to wood decay.</title>
        <authorList>
            <person name="Hage H."/>
            <person name="Miyauchi S."/>
            <person name="Viragh M."/>
            <person name="Drula E."/>
            <person name="Min B."/>
            <person name="Chaduli D."/>
            <person name="Navarro D."/>
            <person name="Favel A."/>
            <person name="Norest M."/>
            <person name="Lesage-Meessen L."/>
            <person name="Balint B."/>
            <person name="Merenyi Z."/>
            <person name="de Eugenio L."/>
            <person name="Morin E."/>
            <person name="Martinez A.T."/>
            <person name="Baldrian P."/>
            <person name="Stursova M."/>
            <person name="Martinez M.J."/>
            <person name="Novotny C."/>
            <person name="Magnuson J.K."/>
            <person name="Spatafora J.W."/>
            <person name="Maurice S."/>
            <person name="Pangilinan J."/>
            <person name="Andreopoulos W."/>
            <person name="LaButti K."/>
            <person name="Hundley H."/>
            <person name="Na H."/>
            <person name="Kuo A."/>
            <person name="Barry K."/>
            <person name="Lipzen A."/>
            <person name="Henrissat B."/>
            <person name="Riley R."/>
            <person name="Ahrendt S."/>
            <person name="Nagy L.G."/>
            <person name="Grigoriev I.V."/>
            <person name="Martin F."/>
            <person name="Rosso M.N."/>
        </authorList>
    </citation>
    <scope>NUCLEOTIDE SEQUENCE [LARGE SCALE GENOMIC DNA]</scope>
    <source>
        <strain evidence="2 3">CIRM-BRFM 1785</strain>
    </source>
</reference>
<dbReference type="EMBL" id="JADCUA010000018">
    <property type="protein sequence ID" value="KAH9833516.1"/>
    <property type="molecule type" value="Genomic_DNA"/>
</dbReference>
<feature type="compositionally biased region" description="Basic and acidic residues" evidence="1">
    <location>
        <begin position="366"/>
        <end position="383"/>
    </location>
</feature>
<evidence type="ECO:0000313" key="2">
    <source>
        <dbReference type="EMBL" id="KAH9833516.1"/>
    </source>
</evidence>
<proteinExistence type="predicted"/>
<keyword evidence="3" id="KW-1185">Reference proteome</keyword>
<feature type="region of interest" description="Disordered" evidence="1">
    <location>
        <begin position="262"/>
        <end position="281"/>
    </location>
</feature>
<feature type="compositionally biased region" description="Acidic residues" evidence="1">
    <location>
        <begin position="266"/>
        <end position="279"/>
    </location>
</feature>
<sequence length="397" mass="44060">MNHASLRRSAVLLSCSRQLRAVRHCAQRTLATATESDASESDIDFPPPLSAFSRKRYKSTDSIPPEARSVFVRPWDGISSMPELLAMVRGIERHYGRIREYSVLRDYDFSAQYVPYFWVNFADPASLALVPETPSLLKIDVPVTDHARPGGIGLDDIQSLLAPEDYVSSEDVAHEATTKATSTDERKMVTVDLRIERASASAIPFELGVHRRKPPNIGYFQGSFYEWGGFYKLPSLEAVHPAATMRMGVEYRNRGRNILKGAADADVTEEDAEDAEDTPDMPAKSAIADEAAFASSSTLSPIEAYVSYEHTASDAATSYEATDAAPTPEPNPSAQAARLSSKREQILARARVNARTPLPASVLQTGEEKRQQEREEEKRVQTSVRERLWRLVGSKWL</sequence>
<accession>A0ABQ8K9I7</accession>
<feature type="region of interest" description="Disordered" evidence="1">
    <location>
        <begin position="351"/>
        <end position="383"/>
    </location>
</feature>
<name>A0ABQ8K9I7_9APHY</name>
<dbReference type="Proteomes" id="UP000814176">
    <property type="component" value="Unassembled WGS sequence"/>
</dbReference>
<gene>
    <name evidence="2" type="ORF">C8Q71DRAFT_712633</name>
</gene>
<evidence type="ECO:0000313" key="3">
    <source>
        <dbReference type="Proteomes" id="UP000814176"/>
    </source>
</evidence>
<organism evidence="2 3">
    <name type="scientific">Rhodofomes roseus</name>
    <dbReference type="NCBI Taxonomy" id="34475"/>
    <lineage>
        <taxon>Eukaryota</taxon>
        <taxon>Fungi</taxon>
        <taxon>Dikarya</taxon>
        <taxon>Basidiomycota</taxon>
        <taxon>Agaricomycotina</taxon>
        <taxon>Agaricomycetes</taxon>
        <taxon>Polyporales</taxon>
        <taxon>Rhodofomes</taxon>
    </lineage>
</organism>
<protein>
    <submittedName>
        <fullName evidence="2">Uncharacterized protein</fullName>
    </submittedName>
</protein>
<comment type="caution">
    <text evidence="2">The sequence shown here is derived from an EMBL/GenBank/DDBJ whole genome shotgun (WGS) entry which is preliminary data.</text>
</comment>
<evidence type="ECO:0000256" key="1">
    <source>
        <dbReference type="SAM" id="MobiDB-lite"/>
    </source>
</evidence>
<dbReference type="RefSeq" id="XP_047776256.1">
    <property type="nucleotide sequence ID" value="XM_047920865.1"/>
</dbReference>